<sequence length="560" mass="64041">MDNLIDYQQLANQLDDEVSILKVEERNRYQYVFLNDKAAEKNSPDNPINKTLQEILPVSEWEKIQGSYKEAVSTGKPVVFIQYREESVEETKLSLITNSKDGSKYLLSVTRDITEEKHQERKIRFLENNDPITKLPNKSLLESRLATSIQISREKKSLTALLYIYVDGFQSVHDYLGHSSSVDQLLIEAIGRINGCFEGHQTLARTGSQGFSLLISDIPQHETAVTCAKSIIKSLEEPFHYNQHTFQLTSSIGITYYEGSGETSVEELLKQAELAMYMVKRRYKNHYVVYKEEMQQMIQQQINIGGDIQQALNEEDFFLEYQPIVDMRTNRIKSVETLVRWDHATIGTLYPVQFISLAEKTGLIVPLGEWVLREACTQLKKWQDQGFTDFNITVNVSTFQLQKMESFYEMVQKILKETGVPAENLEMEITETIFMENIEALFVIVEKLSDLGIKISIDDFGTGYSSMSVLKYLPVHTIKIDQSFLRNESDGVKNRAVIKSISGLAKDLRIKTVIEGIENEEQLALALKEGCHLLQGHYFFPPSSVEDVTAYINEKTILIT</sequence>
<dbReference type="OrthoDB" id="9759607at2"/>
<reference evidence="3 4" key="1">
    <citation type="submission" date="2024-01" db="EMBL/GenBank/DDBJ databases">
        <title>Complete Genome Sequence of Alkalicoccus halolimnae BZ-SZ-XJ29T, a Moderately Halophilic Bacterium Isolated from a Salt Lake.</title>
        <authorList>
            <person name="Zhao B."/>
        </authorList>
    </citation>
    <scope>NUCLEOTIDE SEQUENCE [LARGE SCALE GENOMIC DNA]</scope>
    <source>
        <strain evidence="3 4">BZ-SZ-XJ29</strain>
    </source>
</reference>
<dbReference type="SMART" id="SM00267">
    <property type="entry name" value="GGDEF"/>
    <property type="match status" value="1"/>
</dbReference>
<dbReference type="InterPro" id="IPR000160">
    <property type="entry name" value="GGDEF_dom"/>
</dbReference>
<dbReference type="InterPro" id="IPR001633">
    <property type="entry name" value="EAL_dom"/>
</dbReference>
<dbReference type="Pfam" id="PF00990">
    <property type="entry name" value="GGDEF"/>
    <property type="match status" value="1"/>
</dbReference>
<dbReference type="CDD" id="cd01949">
    <property type="entry name" value="GGDEF"/>
    <property type="match status" value="1"/>
</dbReference>
<dbReference type="InterPro" id="IPR050706">
    <property type="entry name" value="Cyclic-di-GMP_PDE-like"/>
</dbReference>
<dbReference type="KEGG" id="ahal:FTX54_004450"/>
<feature type="domain" description="EAL" evidence="1">
    <location>
        <begin position="301"/>
        <end position="556"/>
    </location>
</feature>
<keyword evidence="4" id="KW-1185">Reference proteome</keyword>
<dbReference type="CDD" id="cd01948">
    <property type="entry name" value="EAL"/>
    <property type="match status" value="1"/>
</dbReference>
<evidence type="ECO:0000313" key="3">
    <source>
        <dbReference type="EMBL" id="WWD80815.1"/>
    </source>
</evidence>
<dbReference type="Gene3D" id="3.20.20.450">
    <property type="entry name" value="EAL domain"/>
    <property type="match status" value="1"/>
</dbReference>
<dbReference type="Gene3D" id="3.30.70.270">
    <property type="match status" value="1"/>
</dbReference>
<evidence type="ECO:0000259" key="1">
    <source>
        <dbReference type="PROSITE" id="PS50883"/>
    </source>
</evidence>
<dbReference type="InterPro" id="IPR035919">
    <property type="entry name" value="EAL_sf"/>
</dbReference>
<dbReference type="InterPro" id="IPR029787">
    <property type="entry name" value="Nucleotide_cyclase"/>
</dbReference>
<dbReference type="SUPFAM" id="SSF55073">
    <property type="entry name" value="Nucleotide cyclase"/>
    <property type="match status" value="1"/>
</dbReference>
<dbReference type="PROSITE" id="PS50883">
    <property type="entry name" value="EAL"/>
    <property type="match status" value="1"/>
</dbReference>
<dbReference type="SUPFAM" id="SSF141868">
    <property type="entry name" value="EAL domain-like"/>
    <property type="match status" value="1"/>
</dbReference>
<dbReference type="Pfam" id="PF00563">
    <property type="entry name" value="EAL"/>
    <property type="match status" value="1"/>
</dbReference>
<gene>
    <name evidence="3" type="ORF">FTX54_004450</name>
</gene>
<dbReference type="Gene3D" id="3.30.450.20">
    <property type="entry name" value="PAS domain"/>
    <property type="match status" value="1"/>
</dbReference>
<dbReference type="InterPro" id="IPR043128">
    <property type="entry name" value="Rev_trsase/Diguanyl_cyclase"/>
</dbReference>
<accession>A0A5C7F632</accession>
<dbReference type="Proteomes" id="UP000321816">
    <property type="component" value="Chromosome"/>
</dbReference>
<feature type="domain" description="GGDEF" evidence="2">
    <location>
        <begin position="157"/>
        <end position="292"/>
    </location>
</feature>
<dbReference type="AlphaFoldDB" id="A0A5C7F632"/>
<dbReference type="PANTHER" id="PTHR33121:SF70">
    <property type="entry name" value="SIGNALING PROTEIN YKOW"/>
    <property type="match status" value="1"/>
</dbReference>
<dbReference type="NCBIfam" id="TIGR00254">
    <property type="entry name" value="GGDEF"/>
    <property type="match status" value="1"/>
</dbReference>
<organism evidence="3 4">
    <name type="scientific">Alkalicoccus halolimnae</name>
    <dbReference type="NCBI Taxonomy" id="1667239"/>
    <lineage>
        <taxon>Bacteria</taxon>
        <taxon>Bacillati</taxon>
        <taxon>Bacillota</taxon>
        <taxon>Bacilli</taxon>
        <taxon>Bacillales</taxon>
        <taxon>Bacillaceae</taxon>
        <taxon>Alkalicoccus</taxon>
    </lineage>
</organism>
<protein>
    <submittedName>
        <fullName evidence="3">Bifunctional diguanylate cyclase/phosphodiesterase</fullName>
    </submittedName>
</protein>
<evidence type="ECO:0000259" key="2">
    <source>
        <dbReference type="PROSITE" id="PS50887"/>
    </source>
</evidence>
<dbReference type="PROSITE" id="PS50887">
    <property type="entry name" value="GGDEF"/>
    <property type="match status" value="1"/>
</dbReference>
<dbReference type="SMART" id="SM00052">
    <property type="entry name" value="EAL"/>
    <property type="match status" value="1"/>
</dbReference>
<dbReference type="PANTHER" id="PTHR33121">
    <property type="entry name" value="CYCLIC DI-GMP PHOSPHODIESTERASE PDEF"/>
    <property type="match status" value="1"/>
</dbReference>
<dbReference type="EMBL" id="CP144914">
    <property type="protein sequence ID" value="WWD80815.1"/>
    <property type="molecule type" value="Genomic_DNA"/>
</dbReference>
<dbReference type="GO" id="GO:0071111">
    <property type="term" value="F:cyclic-guanylate-specific phosphodiesterase activity"/>
    <property type="evidence" value="ECO:0007669"/>
    <property type="project" value="InterPro"/>
</dbReference>
<dbReference type="RefSeq" id="WP_147803262.1">
    <property type="nucleotide sequence ID" value="NZ_CP144914.1"/>
</dbReference>
<name>A0A5C7F632_9BACI</name>
<evidence type="ECO:0000313" key="4">
    <source>
        <dbReference type="Proteomes" id="UP000321816"/>
    </source>
</evidence>
<proteinExistence type="predicted"/>